<sequence>MSAMEYGLILLGIICTIIGVIGCIFPAIPGPPVSYAALILLQFAKEEPVFSKSFLVRFAILTIVVSLGDYFLPLLGAKKYGTSKYGIWGAILGMMAGIIFFPPFGMILGIFIGAILGELIAGKENSMALKAGLATFIGSMTAVLIKLSLSLVMAFYFFIYLFKG</sequence>
<gene>
    <name evidence="2" type="ORF">S12H4_49773</name>
</gene>
<dbReference type="EMBL" id="BARW01031264">
    <property type="protein sequence ID" value="GAJ14611.1"/>
    <property type="molecule type" value="Genomic_DNA"/>
</dbReference>
<protein>
    <recommendedName>
        <fullName evidence="3">DUF456 domain-containing protein</fullName>
    </recommendedName>
</protein>
<feature type="transmembrane region" description="Helical" evidence="1">
    <location>
        <begin position="54"/>
        <end position="75"/>
    </location>
</feature>
<feature type="transmembrane region" description="Helical" evidence="1">
    <location>
        <begin position="136"/>
        <end position="162"/>
    </location>
</feature>
<reference evidence="2" key="1">
    <citation type="journal article" date="2014" name="Front. Microbiol.">
        <title>High frequency of phylogenetically diverse reductive dehalogenase-homologous genes in deep subseafloor sedimentary metagenomes.</title>
        <authorList>
            <person name="Kawai M."/>
            <person name="Futagami T."/>
            <person name="Toyoda A."/>
            <person name="Takaki Y."/>
            <person name="Nishi S."/>
            <person name="Hori S."/>
            <person name="Arai W."/>
            <person name="Tsubouchi T."/>
            <person name="Morono Y."/>
            <person name="Uchiyama I."/>
            <person name="Ito T."/>
            <person name="Fujiyama A."/>
            <person name="Inagaki F."/>
            <person name="Takami H."/>
        </authorList>
    </citation>
    <scope>NUCLEOTIDE SEQUENCE</scope>
    <source>
        <strain evidence="2">Expedition CK06-06</strain>
    </source>
</reference>
<comment type="caution">
    <text evidence="2">The sequence shown here is derived from an EMBL/GenBank/DDBJ whole genome shotgun (WGS) entry which is preliminary data.</text>
</comment>
<evidence type="ECO:0000256" key="1">
    <source>
        <dbReference type="SAM" id="Phobius"/>
    </source>
</evidence>
<organism evidence="2">
    <name type="scientific">marine sediment metagenome</name>
    <dbReference type="NCBI Taxonomy" id="412755"/>
    <lineage>
        <taxon>unclassified sequences</taxon>
        <taxon>metagenomes</taxon>
        <taxon>ecological metagenomes</taxon>
    </lineage>
</organism>
<keyword evidence="1" id="KW-0472">Membrane</keyword>
<dbReference type="Pfam" id="PF04306">
    <property type="entry name" value="DUF456"/>
    <property type="match status" value="1"/>
</dbReference>
<evidence type="ECO:0008006" key="3">
    <source>
        <dbReference type="Google" id="ProtNLM"/>
    </source>
</evidence>
<keyword evidence="1" id="KW-1133">Transmembrane helix</keyword>
<evidence type="ECO:0000313" key="2">
    <source>
        <dbReference type="EMBL" id="GAJ14611.1"/>
    </source>
</evidence>
<name>X1VI03_9ZZZZ</name>
<keyword evidence="1" id="KW-0812">Transmembrane</keyword>
<dbReference type="AlphaFoldDB" id="X1VI03"/>
<proteinExistence type="predicted"/>
<feature type="transmembrane region" description="Helical" evidence="1">
    <location>
        <begin position="7"/>
        <end position="28"/>
    </location>
</feature>
<dbReference type="PANTHER" id="PTHR39165:SF1">
    <property type="entry name" value="DUF456 DOMAIN-CONTAINING PROTEIN"/>
    <property type="match status" value="1"/>
</dbReference>
<feature type="transmembrane region" description="Helical" evidence="1">
    <location>
        <begin position="87"/>
        <end position="116"/>
    </location>
</feature>
<dbReference type="InterPro" id="IPR007403">
    <property type="entry name" value="DUF456"/>
</dbReference>
<dbReference type="PANTHER" id="PTHR39165">
    <property type="entry name" value="IG HYPOTHETICAL 17883"/>
    <property type="match status" value="1"/>
</dbReference>
<accession>X1VI03</accession>